<evidence type="ECO:0000313" key="2">
    <source>
        <dbReference type="EMBL" id="EOA83065.1"/>
    </source>
</evidence>
<dbReference type="STRING" id="671987.R0ICH2"/>
<name>R0ICH2_EXST2</name>
<dbReference type="Proteomes" id="UP000016935">
    <property type="component" value="Unassembled WGS sequence"/>
</dbReference>
<gene>
    <name evidence="2" type="ORF">SETTUDRAFT_33396</name>
</gene>
<feature type="domain" description="DNA2/NAM7 helicase-like C-terminal" evidence="1">
    <location>
        <begin position="648"/>
        <end position="763"/>
    </location>
</feature>
<dbReference type="RefSeq" id="XP_008028773.1">
    <property type="nucleotide sequence ID" value="XM_008030582.1"/>
</dbReference>
<dbReference type="AlphaFoldDB" id="R0ICH2"/>
<keyword evidence="3" id="KW-1185">Reference proteome</keyword>
<proteinExistence type="predicted"/>
<accession>R0ICH2</accession>
<reference evidence="2 3" key="1">
    <citation type="journal article" date="2012" name="PLoS Pathog.">
        <title>Diverse lifestyles and strategies of plant pathogenesis encoded in the genomes of eighteen Dothideomycetes fungi.</title>
        <authorList>
            <person name="Ohm R.A."/>
            <person name="Feau N."/>
            <person name="Henrissat B."/>
            <person name="Schoch C.L."/>
            <person name="Horwitz B.A."/>
            <person name="Barry K.W."/>
            <person name="Condon B.J."/>
            <person name="Copeland A.C."/>
            <person name="Dhillon B."/>
            <person name="Glaser F."/>
            <person name="Hesse C.N."/>
            <person name="Kosti I."/>
            <person name="LaButti K."/>
            <person name="Lindquist E.A."/>
            <person name="Lucas S."/>
            <person name="Salamov A.A."/>
            <person name="Bradshaw R.E."/>
            <person name="Ciuffetti L."/>
            <person name="Hamelin R.C."/>
            <person name="Kema G.H.J."/>
            <person name="Lawrence C."/>
            <person name="Scott J.A."/>
            <person name="Spatafora J.W."/>
            <person name="Turgeon B.G."/>
            <person name="de Wit P.J.G.M."/>
            <person name="Zhong S."/>
            <person name="Goodwin S.B."/>
            <person name="Grigoriev I.V."/>
        </authorList>
    </citation>
    <scope>NUCLEOTIDE SEQUENCE [LARGE SCALE GENOMIC DNA]</scope>
    <source>
        <strain evidence="3">28A</strain>
    </source>
</reference>
<dbReference type="InterPro" id="IPR027417">
    <property type="entry name" value="P-loop_NTPase"/>
</dbReference>
<dbReference type="OrthoDB" id="3689346at2759"/>
<organism evidence="2 3">
    <name type="scientific">Exserohilum turcicum (strain 28A)</name>
    <name type="common">Northern leaf blight fungus</name>
    <name type="synonym">Setosphaeria turcica</name>
    <dbReference type="NCBI Taxonomy" id="671987"/>
    <lineage>
        <taxon>Eukaryota</taxon>
        <taxon>Fungi</taxon>
        <taxon>Dikarya</taxon>
        <taxon>Ascomycota</taxon>
        <taxon>Pezizomycotina</taxon>
        <taxon>Dothideomycetes</taxon>
        <taxon>Pleosporomycetidae</taxon>
        <taxon>Pleosporales</taxon>
        <taxon>Pleosporineae</taxon>
        <taxon>Pleosporaceae</taxon>
        <taxon>Exserohilum</taxon>
    </lineage>
</organism>
<dbReference type="Gene3D" id="3.40.50.300">
    <property type="entry name" value="P-loop containing nucleotide triphosphate hydrolases"/>
    <property type="match status" value="2"/>
</dbReference>
<dbReference type="EMBL" id="KB908833">
    <property type="protein sequence ID" value="EOA83065.1"/>
    <property type="molecule type" value="Genomic_DNA"/>
</dbReference>
<dbReference type="SUPFAM" id="SSF52540">
    <property type="entry name" value="P-loop containing nucleoside triphosphate hydrolases"/>
    <property type="match status" value="1"/>
</dbReference>
<dbReference type="GeneID" id="19403763"/>
<protein>
    <recommendedName>
        <fullName evidence="1">DNA2/NAM7 helicase-like C-terminal domain-containing protein</fullName>
    </recommendedName>
</protein>
<dbReference type="InterPro" id="IPR041679">
    <property type="entry name" value="DNA2/NAM7-like_C"/>
</dbReference>
<dbReference type="Pfam" id="PF13087">
    <property type="entry name" value="AAA_12"/>
    <property type="match status" value="1"/>
</dbReference>
<reference evidence="2 3" key="2">
    <citation type="journal article" date="2013" name="PLoS Genet.">
        <title>Comparative genome structure, secondary metabolite, and effector coding capacity across Cochliobolus pathogens.</title>
        <authorList>
            <person name="Condon B.J."/>
            <person name="Leng Y."/>
            <person name="Wu D."/>
            <person name="Bushley K.E."/>
            <person name="Ohm R.A."/>
            <person name="Otillar R."/>
            <person name="Martin J."/>
            <person name="Schackwitz W."/>
            <person name="Grimwood J."/>
            <person name="MohdZainudin N."/>
            <person name="Xue C."/>
            <person name="Wang R."/>
            <person name="Manning V.A."/>
            <person name="Dhillon B."/>
            <person name="Tu Z.J."/>
            <person name="Steffenson B.J."/>
            <person name="Salamov A."/>
            <person name="Sun H."/>
            <person name="Lowry S."/>
            <person name="LaButti K."/>
            <person name="Han J."/>
            <person name="Copeland A."/>
            <person name="Lindquist E."/>
            <person name="Barry K."/>
            <person name="Schmutz J."/>
            <person name="Baker S.E."/>
            <person name="Ciuffetti L.M."/>
            <person name="Grigoriev I.V."/>
            <person name="Zhong S."/>
            <person name="Turgeon B.G."/>
        </authorList>
    </citation>
    <scope>NUCLEOTIDE SEQUENCE [LARGE SCALE GENOMIC DNA]</scope>
    <source>
        <strain evidence="3">28A</strain>
    </source>
</reference>
<evidence type="ECO:0000313" key="3">
    <source>
        <dbReference type="Proteomes" id="UP000016935"/>
    </source>
</evidence>
<dbReference type="HOGENOM" id="CLU_357588_0_0_1"/>
<evidence type="ECO:0000259" key="1">
    <source>
        <dbReference type="Pfam" id="PF13087"/>
    </source>
</evidence>
<sequence>MTKLERVYNRFGEPARVDPLSQLFVDAQHPYINNKSVKDTEDLPNSVVLPEKAFEGWEKFSVHCGVATIIELRYGMSMQPHQGTASAHPVPHTQYIEDGKTIYMSLFLNFVEERTNKKLPRLVVGDLVDAEINIGTGYVQSEHTWKDRVVHPTLCTGTGQICIVADRPYSKEEGILDAKPYTTLTVKQMETTTPEELGDWASQNQDLKIIVIKREHILEQFRTFSMCKDHFRYKTSSLFEILHPEDYARVLDALRSSLRSYQMEPINHWLNQGVTSNIVALAGISGSGKTYTSISALCGHTFRIKVDSEKRAMQEEDFAWLANESAHAGNLAKEVCAGPQRSDGMTQEFEAGRITHASIQNETVDHNYEILCDRLNRICEITKAPSKLVVRLHSIRSDPKTIHINLELGGTVNMALLEHYTRVMRTNNPGITDKRIHTVHGSLSYVILQLARLTGIPFTNEVANTWNEQDRNTIANELSSICYACNEYQADGQISEDTRKQVKRDLMIGYQVVIQRASVVCSTLVLVKTGNFQIHDKAHAIALEEPGRAIDLDIATLLSAHWACDLIMLVGDDPKLDNPFQSQLCHSTFSRLNYTGFPIPVLTHTSRFTSDPFLLLCRRLNNEPRIPAVPGSFKTELENEAKRRDMNGSWYSIQTALTAVHDVVRRLQDIPGENLMVIIAYNAQLSLLKSLRDTAHRNAVAAGNTTLADQLSRVMFITVDSSMGKDREHIVFDSAGHADGLLWRQSHTLVAGTRARSSFIFIGPTYHYGSRSQGKDRPKSTLYI</sequence>